<keyword evidence="13" id="KW-1185">Reference proteome</keyword>
<comment type="caution">
    <text evidence="12">The sequence shown here is derived from an EMBL/GenBank/DDBJ whole genome shotgun (WGS) entry which is preliminary data.</text>
</comment>
<dbReference type="GO" id="GO:0030288">
    <property type="term" value="C:outer membrane-bounded periplasmic space"/>
    <property type="evidence" value="ECO:0007669"/>
    <property type="project" value="InterPro"/>
</dbReference>
<evidence type="ECO:0000313" key="12">
    <source>
        <dbReference type="EMBL" id="KMV33472.1"/>
    </source>
</evidence>
<evidence type="ECO:0000259" key="10">
    <source>
        <dbReference type="Pfam" id="PF00345"/>
    </source>
</evidence>
<keyword evidence="5" id="KW-0574">Periplasm</keyword>
<accession>A0A0J8VK43</accession>
<dbReference type="PANTHER" id="PTHR30251:SF9">
    <property type="entry name" value="CHAPERONE PROTEIN CAF1M"/>
    <property type="match status" value="1"/>
</dbReference>
<dbReference type="InterPro" id="IPR013783">
    <property type="entry name" value="Ig-like_fold"/>
</dbReference>
<comment type="similarity">
    <text evidence="2 8">Belongs to the periplasmic pilus chaperone family.</text>
</comment>
<reference evidence="12 13" key="1">
    <citation type="submission" date="2015-06" db="EMBL/GenBank/DDBJ databases">
        <title>Genome sequencing of Cronobacter sp. strain DJ34 isolated from petroleum contaminated sludge of Duliajan Oil Fields, Assam, India.</title>
        <authorList>
            <person name="Pal S."/>
            <person name="Banerjee T.D."/>
            <person name="Roy A."/>
            <person name="Sar P."/>
            <person name="Kazy S.K."/>
        </authorList>
    </citation>
    <scope>NUCLEOTIDE SEQUENCE [LARGE SCALE GENOMIC DNA]</scope>
    <source>
        <strain evidence="12 13">DJ34</strain>
    </source>
</reference>
<protein>
    <submittedName>
        <fullName evidence="12">Long polar fimbrial chaperone LpfB</fullName>
    </submittedName>
</protein>
<dbReference type="InterPro" id="IPR001829">
    <property type="entry name" value="Pili_assmbl_chaperone_bac"/>
</dbReference>
<evidence type="ECO:0000256" key="2">
    <source>
        <dbReference type="ARBA" id="ARBA00007399"/>
    </source>
</evidence>
<evidence type="ECO:0000313" key="13">
    <source>
        <dbReference type="Proteomes" id="UP000037315"/>
    </source>
</evidence>
<evidence type="ECO:0000256" key="1">
    <source>
        <dbReference type="ARBA" id="ARBA00004418"/>
    </source>
</evidence>
<keyword evidence="4 9" id="KW-0732">Signal</keyword>
<dbReference type="InterPro" id="IPR018046">
    <property type="entry name" value="Pili_assmbl_chaperone_CS"/>
</dbReference>
<name>A0A0J8VK43_9ENTR</name>
<feature type="chain" id="PRO_5005310876" evidence="9">
    <location>
        <begin position="20"/>
        <end position="221"/>
    </location>
</feature>
<dbReference type="InterPro" id="IPR008962">
    <property type="entry name" value="PapD-like_sf"/>
</dbReference>
<dbReference type="OrthoDB" id="9131059at2"/>
<dbReference type="Pfam" id="PF02753">
    <property type="entry name" value="PapD_C"/>
    <property type="match status" value="1"/>
</dbReference>
<comment type="subcellular location">
    <subcellularLocation>
        <location evidence="1 8">Periplasm</location>
    </subcellularLocation>
</comment>
<organism evidence="12 13">
    <name type="scientific">Franconibacter pulveris</name>
    <dbReference type="NCBI Taxonomy" id="435910"/>
    <lineage>
        <taxon>Bacteria</taxon>
        <taxon>Pseudomonadati</taxon>
        <taxon>Pseudomonadota</taxon>
        <taxon>Gammaproteobacteria</taxon>
        <taxon>Enterobacterales</taxon>
        <taxon>Enterobacteriaceae</taxon>
        <taxon>Franconibacter</taxon>
    </lineage>
</organism>
<evidence type="ECO:0000256" key="7">
    <source>
        <dbReference type="ARBA" id="ARBA00023319"/>
    </source>
</evidence>
<dbReference type="PATRIC" id="fig|1656095.3.peg.2991"/>
<proteinExistence type="inferred from homology"/>
<feature type="signal peptide" evidence="9">
    <location>
        <begin position="1"/>
        <end position="19"/>
    </location>
</feature>
<dbReference type="GO" id="GO:0071555">
    <property type="term" value="P:cell wall organization"/>
    <property type="evidence" value="ECO:0007669"/>
    <property type="project" value="InterPro"/>
</dbReference>
<keyword evidence="3" id="KW-1029">Fimbrium biogenesis</keyword>
<dbReference type="PROSITE" id="PS00635">
    <property type="entry name" value="PILI_CHAPERONE"/>
    <property type="match status" value="1"/>
</dbReference>
<feature type="domain" description="Pili assembly chaperone N-terminal" evidence="10">
    <location>
        <begin position="20"/>
        <end position="135"/>
    </location>
</feature>
<dbReference type="InterPro" id="IPR050643">
    <property type="entry name" value="Periplasmic_pilus_chap"/>
</dbReference>
<evidence type="ECO:0000256" key="6">
    <source>
        <dbReference type="ARBA" id="ARBA00023186"/>
    </source>
</evidence>
<feature type="domain" description="Pili assembly chaperone C-terminal" evidence="11">
    <location>
        <begin position="157"/>
        <end position="214"/>
    </location>
</feature>
<dbReference type="EMBL" id="LFEJ01000022">
    <property type="protein sequence ID" value="KMV33472.1"/>
    <property type="molecule type" value="Genomic_DNA"/>
</dbReference>
<dbReference type="PANTHER" id="PTHR30251">
    <property type="entry name" value="PILUS ASSEMBLY CHAPERONE"/>
    <property type="match status" value="1"/>
</dbReference>
<dbReference type="Pfam" id="PF00345">
    <property type="entry name" value="PapD_N"/>
    <property type="match status" value="1"/>
</dbReference>
<dbReference type="Gene3D" id="2.60.40.10">
    <property type="entry name" value="Immunoglobulins"/>
    <property type="match status" value="2"/>
</dbReference>
<evidence type="ECO:0000256" key="8">
    <source>
        <dbReference type="RuleBase" id="RU003918"/>
    </source>
</evidence>
<dbReference type="SUPFAM" id="SSF49354">
    <property type="entry name" value="PapD-like"/>
    <property type="match status" value="1"/>
</dbReference>
<dbReference type="FunFam" id="2.60.40.10:FF:000458">
    <property type="entry name" value="Molecular chaperone FimC"/>
    <property type="match status" value="1"/>
</dbReference>
<dbReference type="InterPro" id="IPR016147">
    <property type="entry name" value="Pili_assmbl_chaperone_N"/>
</dbReference>
<dbReference type="RefSeq" id="WP_024555977.1">
    <property type="nucleotide sequence ID" value="NZ_LFEJ01000022.1"/>
</dbReference>
<evidence type="ECO:0000259" key="11">
    <source>
        <dbReference type="Pfam" id="PF02753"/>
    </source>
</evidence>
<keyword evidence="7" id="KW-0393">Immunoglobulin domain</keyword>
<evidence type="ECO:0000256" key="5">
    <source>
        <dbReference type="ARBA" id="ARBA00022764"/>
    </source>
</evidence>
<evidence type="ECO:0000256" key="3">
    <source>
        <dbReference type="ARBA" id="ARBA00022558"/>
    </source>
</evidence>
<dbReference type="STRING" id="1121863.GCA_000621185_00319"/>
<dbReference type="AlphaFoldDB" id="A0A0J8VK43"/>
<dbReference type="SUPFAM" id="SSF49584">
    <property type="entry name" value="Periplasmic chaperone C-domain"/>
    <property type="match status" value="1"/>
</dbReference>
<dbReference type="Proteomes" id="UP000037315">
    <property type="component" value="Unassembled WGS sequence"/>
</dbReference>
<sequence length="221" mass="24622">MRKLFIVSALLMAATAAQAGVVVGGTRLIYPGDKKESSLTVSNSDDINYLIQTSIDSTDGARAPFLVTPPLFRLNAKQDNVLRVIYTGTNLPQDRESLYWLNVKSIPSTVKQQEQNTLQIAIKTRIKLIYRPAAINGKPEEVAKDLKWRRSGNALIVNNDTPYYMNFQSITLGGKKLPKIGYAAPKSETRFDIPANINSNTVAWKIINDYGNISKEWKTAF</sequence>
<evidence type="ECO:0000256" key="9">
    <source>
        <dbReference type="SAM" id="SignalP"/>
    </source>
</evidence>
<gene>
    <name evidence="12" type="ORF">ACH50_16075</name>
</gene>
<dbReference type="InterPro" id="IPR016148">
    <property type="entry name" value="Pili_assmbl_chaperone_C"/>
</dbReference>
<evidence type="ECO:0000256" key="4">
    <source>
        <dbReference type="ARBA" id="ARBA00022729"/>
    </source>
</evidence>
<keyword evidence="6 8" id="KW-0143">Chaperone</keyword>
<dbReference type="PRINTS" id="PR00969">
    <property type="entry name" value="CHAPERONPILI"/>
</dbReference>
<dbReference type="InterPro" id="IPR036316">
    <property type="entry name" value="Pili_assmbl_chap_C_dom_sf"/>
</dbReference>